<name>A0A5E4RZQ9_9BURK</name>
<proteinExistence type="predicted"/>
<reference evidence="1 2" key="1">
    <citation type="submission" date="2019-08" db="EMBL/GenBank/DDBJ databases">
        <authorList>
            <person name="Peeters C."/>
        </authorList>
    </citation>
    <scope>NUCLEOTIDE SEQUENCE [LARGE SCALE GENOMIC DNA]</scope>
    <source>
        <strain evidence="1 2">LMG 31116</strain>
    </source>
</reference>
<sequence length="73" mass="8389">MNMTTEEPFDVPFTIILTLGDYTNSKTYKLKAWGKSPSAAAHNLQKELMGEDDKLSFEKLELLYKYSKLKLVN</sequence>
<organism evidence="1 2">
    <name type="scientific">Pandoraea morbifera</name>
    <dbReference type="NCBI Taxonomy" id="2508300"/>
    <lineage>
        <taxon>Bacteria</taxon>
        <taxon>Pseudomonadati</taxon>
        <taxon>Pseudomonadota</taxon>
        <taxon>Betaproteobacteria</taxon>
        <taxon>Burkholderiales</taxon>
        <taxon>Burkholderiaceae</taxon>
        <taxon>Pandoraea</taxon>
    </lineage>
</organism>
<dbReference type="AlphaFoldDB" id="A0A5E4RZQ9"/>
<protein>
    <submittedName>
        <fullName evidence="1">Uncharacterized protein</fullName>
    </submittedName>
</protein>
<dbReference type="Proteomes" id="UP000368474">
    <property type="component" value="Unassembled WGS sequence"/>
</dbReference>
<accession>A0A5E4RZQ9</accession>
<evidence type="ECO:0000313" key="1">
    <source>
        <dbReference type="EMBL" id="VVD68976.1"/>
    </source>
</evidence>
<evidence type="ECO:0000313" key="2">
    <source>
        <dbReference type="Proteomes" id="UP000368474"/>
    </source>
</evidence>
<dbReference type="RefSeq" id="WP_150565295.1">
    <property type="nucleotide sequence ID" value="NZ_CABPSD010000001.1"/>
</dbReference>
<keyword evidence="2" id="KW-1185">Reference proteome</keyword>
<gene>
    <name evidence="1" type="ORF">PMO31116_00499</name>
</gene>
<dbReference type="EMBL" id="CABPSD010000001">
    <property type="protein sequence ID" value="VVD68976.1"/>
    <property type="molecule type" value="Genomic_DNA"/>
</dbReference>